<dbReference type="AlphaFoldDB" id="A0A4U1B6J5"/>
<name>A0A4U1B6J5_9GAMM</name>
<organism evidence="1 2">
    <name type="scientific">Thalassotalea mangrovi</name>
    <dbReference type="NCBI Taxonomy" id="2572245"/>
    <lineage>
        <taxon>Bacteria</taxon>
        <taxon>Pseudomonadati</taxon>
        <taxon>Pseudomonadota</taxon>
        <taxon>Gammaproteobacteria</taxon>
        <taxon>Alteromonadales</taxon>
        <taxon>Colwelliaceae</taxon>
        <taxon>Thalassotalea</taxon>
    </lineage>
</organism>
<reference evidence="1 2" key="1">
    <citation type="submission" date="2019-04" db="EMBL/GenBank/DDBJ databases">
        <title>Thalassotalea guangxiensis sp. nov., isolated from sediment of the coastal wetland.</title>
        <authorList>
            <person name="Zheng S."/>
            <person name="Zhang D."/>
        </authorList>
    </citation>
    <scope>NUCLEOTIDE SEQUENCE [LARGE SCALE GENOMIC DNA]</scope>
    <source>
        <strain evidence="1 2">ZS-4</strain>
    </source>
</reference>
<gene>
    <name evidence="1" type="ORF">E8M12_05940</name>
</gene>
<accession>A0A4U1B6J5</accession>
<comment type="caution">
    <text evidence="1">The sequence shown here is derived from an EMBL/GenBank/DDBJ whole genome shotgun (WGS) entry which is preliminary data.</text>
</comment>
<protein>
    <submittedName>
        <fullName evidence="1">Uncharacterized protein</fullName>
    </submittedName>
</protein>
<proteinExistence type="predicted"/>
<dbReference type="Proteomes" id="UP000307999">
    <property type="component" value="Unassembled WGS sequence"/>
</dbReference>
<sequence>MKKLPDGSFFALRGKLRWWNQNGQHFEGGFETKDISKVELQQNLSRVSSTATSQIRPKPPFSNNPKPLFLKQTLTVISCHDREISITGFGLEISFYKDMGMDALYAENAQVQGYTQVE</sequence>
<dbReference type="EMBL" id="SWDB01000010">
    <property type="protein sequence ID" value="TKB46164.1"/>
    <property type="molecule type" value="Genomic_DNA"/>
</dbReference>
<evidence type="ECO:0000313" key="1">
    <source>
        <dbReference type="EMBL" id="TKB46164.1"/>
    </source>
</evidence>
<dbReference type="RefSeq" id="WP_136735172.1">
    <property type="nucleotide sequence ID" value="NZ_SWDB01000010.1"/>
</dbReference>
<evidence type="ECO:0000313" key="2">
    <source>
        <dbReference type="Proteomes" id="UP000307999"/>
    </source>
</evidence>
<keyword evidence="2" id="KW-1185">Reference proteome</keyword>